<feature type="compositionally biased region" description="Basic and acidic residues" evidence="1">
    <location>
        <begin position="51"/>
        <end position="63"/>
    </location>
</feature>
<gene>
    <name evidence="2" type="ORF">FPZ24_13630</name>
</gene>
<keyword evidence="3" id="KW-1185">Reference proteome</keyword>
<dbReference type="EMBL" id="CP042306">
    <property type="protein sequence ID" value="QDZ08381.1"/>
    <property type="molecule type" value="Genomic_DNA"/>
</dbReference>
<sequence>MKRAILPLFLCLGGCTTADRNVLAVGLCERTAGCTVTRNEPDYGPPQVRAMENRKPVSKTTEK</sequence>
<dbReference type="Proteomes" id="UP000315673">
    <property type="component" value="Chromosome"/>
</dbReference>
<organism evidence="2 3">
    <name type="scientific">Sphingomonas panacisoli</name>
    <dbReference type="NCBI Taxonomy" id="1813879"/>
    <lineage>
        <taxon>Bacteria</taxon>
        <taxon>Pseudomonadati</taxon>
        <taxon>Pseudomonadota</taxon>
        <taxon>Alphaproteobacteria</taxon>
        <taxon>Sphingomonadales</taxon>
        <taxon>Sphingomonadaceae</taxon>
        <taxon>Sphingomonas</taxon>
    </lineage>
</organism>
<reference evidence="2 3" key="1">
    <citation type="submission" date="2019-07" db="EMBL/GenBank/DDBJ databases">
        <title>Full genome sequence of Sphingomonas sp. 4R-6-7(HKS19).</title>
        <authorList>
            <person name="Im W.-T."/>
        </authorList>
    </citation>
    <scope>NUCLEOTIDE SEQUENCE [LARGE SCALE GENOMIC DNA]</scope>
    <source>
        <strain evidence="2 3">HKS19</strain>
    </source>
</reference>
<dbReference type="KEGG" id="spai:FPZ24_13630"/>
<name>A0A5B8LJT6_9SPHN</name>
<accession>A0A5B8LJT6</accession>
<evidence type="ECO:0000256" key="1">
    <source>
        <dbReference type="SAM" id="MobiDB-lite"/>
    </source>
</evidence>
<dbReference type="AlphaFoldDB" id="A0A5B8LJT6"/>
<feature type="region of interest" description="Disordered" evidence="1">
    <location>
        <begin position="39"/>
        <end position="63"/>
    </location>
</feature>
<proteinExistence type="predicted"/>
<evidence type="ECO:0000313" key="2">
    <source>
        <dbReference type="EMBL" id="QDZ08381.1"/>
    </source>
</evidence>
<dbReference type="RefSeq" id="WP_146572853.1">
    <property type="nucleotide sequence ID" value="NZ_CP042306.1"/>
</dbReference>
<evidence type="ECO:0000313" key="3">
    <source>
        <dbReference type="Proteomes" id="UP000315673"/>
    </source>
</evidence>
<protein>
    <submittedName>
        <fullName evidence="2">Uncharacterized protein</fullName>
    </submittedName>
</protein>